<accession>A0ABW0UX01</accession>
<dbReference type="RefSeq" id="WP_381026127.1">
    <property type="nucleotide sequence ID" value="NZ_JBHSNY010000009.1"/>
</dbReference>
<evidence type="ECO:0000313" key="3">
    <source>
        <dbReference type="EMBL" id="MFC5637157.1"/>
    </source>
</evidence>
<organism evidence="3 4">
    <name type="scientific">Streptomyces bullii</name>
    <dbReference type="NCBI Taxonomy" id="349910"/>
    <lineage>
        <taxon>Bacteria</taxon>
        <taxon>Bacillati</taxon>
        <taxon>Actinomycetota</taxon>
        <taxon>Actinomycetes</taxon>
        <taxon>Kitasatosporales</taxon>
        <taxon>Streptomycetaceae</taxon>
        <taxon>Streptomyces</taxon>
    </lineage>
</organism>
<name>A0ABW0UX01_9ACTN</name>
<proteinExistence type="predicted"/>
<feature type="compositionally biased region" description="Pro residues" evidence="1">
    <location>
        <begin position="231"/>
        <end position="245"/>
    </location>
</feature>
<evidence type="ECO:0000313" key="4">
    <source>
        <dbReference type="Proteomes" id="UP001596154"/>
    </source>
</evidence>
<keyword evidence="2" id="KW-0812">Transmembrane</keyword>
<feature type="transmembrane region" description="Helical" evidence="2">
    <location>
        <begin position="194"/>
        <end position="222"/>
    </location>
</feature>
<evidence type="ECO:0000256" key="1">
    <source>
        <dbReference type="SAM" id="MobiDB-lite"/>
    </source>
</evidence>
<feature type="transmembrane region" description="Helical" evidence="2">
    <location>
        <begin position="170"/>
        <end position="188"/>
    </location>
</feature>
<evidence type="ECO:0008006" key="5">
    <source>
        <dbReference type="Google" id="ProtNLM"/>
    </source>
</evidence>
<dbReference type="Proteomes" id="UP001596154">
    <property type="component" value="Unassembled WGS sequence"/>
</dbReference>
<feature type="region of interest" description="Disordered" evidence="1">
    <location>
        <begin position="227"/>
        <end position="259"/>
    </location>
</feature>
<protein>
    <recommendedName>
        <fullName evidence="5">Integral membrane protein</fullName>
    </recommendedName>
</protein>
<keyword evidence="4" id="KW-1185">Reference proteome</keyword>
<keyword evidence="2" id="KW-1133">Transmembrane helix</keyword>
<sequence>MAWLLVGVVCLVLGTVSAWEIGGALEREREFRAAPSCVSVPVRASGCVWEQAFTVRKADMHRNERSEPPEAELSLPSGEPWHVTFRQTDPVLSEMQPNDKVVGLIWHGQVVEVRDTDERRQQTSAGPLGWPADRLGGALACISVGLTALVGGLWSLLARGNRRQARAATVVRWHGVVMGGAAILTLWAQEANDWPLWAIPAIWGPLALLALASLVAFTIAAVRGDLDDDAPPTPQAAQPPSPPRMGLPAGTTGPERPSP</sequence>
<reference evidence="4" key="1">
    <citation type="journal article" date="2019" name="Int. J. Syst. Evol. Microbiol.">
        <title>The Global Catalogue of Microorganisms (GCM) 10K type strain sequencing project: providing services to taxonomists for standard genome sequencing and annotation.</title>
        <authorList>
            <consortium name="The Broad Institute Genomics Platform"/>
            <consortium name="The Broad Institute Genome Sequencing Center for Infectious Disease"/>
            <person name="Wu L."/>
            <person name="Ma J."/>
        </authorList>
    </citation>
    <scope>NUCLEOTIDE SEQUENCE [LARGE SCALE GENOMIC DNA]</scope>
    <source>
        <strain evidence="4">CGMCC 4.7248</strain>
    </source>
</reference>
<gene>
    <name evidence="3" type="ORF">ACFPZJ_25800</name>
</gene>
<keyword evidence="2" id="KW-0472">Membrane</keyword>
<feature type="transmembrane region" description="Helical" evidence="2">
    <location>
        <begin position="135"/>
        <end position="158"/>
    </location>
</feature>
<dbReference type="EMBL" id="JBHSNY010000009">
    <property type="protein sequence ID" value="MFC5637157.1"/>
    <property type="molecule type" value="Genomic_DNA"/>
</dbReference>
<comment type="caution">
    <text evidence="3">The sequence shown here is derived from an EMBL/GenBank/DDBJ whole genome shotgun (WGS) entry which is preliminary data.</text>
</comment>
<evidence type="ECO:0000256" key="2">
    <source>
        <dbReference type="SAM" id="Phobius"/>
    </source>
</evidence>